<protein>
    <submittedName>
        <fullName evidence="1">Uncharacterized protein</fullName>
    </submittedName>
</protein>
<dbReference type="AlphaFoldDB" id="A0ABD0MY28"/>
<proteinExistence type="predicted"/>
<reference evidence="1 2" key="1">
    <citation type="submission" date="2024-05" db="EMBL/GenBank/DDBJ databases">
        <title>Genome sequencing and assembly of Indian major carp, Cirrhinus mrigala (Hamilton, 1822).</title>
        <authorList>
            <person name="Mohindra V."/>
            <person name="Chowdhury L.M."/>
            <person name="Lal K."/>
            <person name="Jena J.K."/>
        </authorList>
    </citation>
    <scope>NUCLEOTIDE SEQUENCE [LARGE SCALE GENOMIC DNA]</scope>
    <source>
        <strain evidence="1">CM1030</strain>
        <tissue evidence="1">Blood</tissue>
    </source>
</reference>
<feature type="non-terminal residue" evidence="1">
    <location>
        <position position="1"/>
    </location>
</feature>
<accession>A0ABD0MY28</accession>
<comment type="caution">
    <text evidence="1">The sequence shown here is derived from an EMBL/GenBank/DDBJ whole genome shotgun (WGS) entry which is preliminary data.</text>
</comment>
<keyword evidence="2" id="KW-1185">Reference proteome</keyword>
<name>A0ABD0MY28_CIRMR</name>
<sequence>KRTPWQASYTHSCCCPGSTAEFSLSLTRKFTPALGWPLRTTTSGGITMAARMKRKVGAKNVAIVEPSE</sequence>
<dbReference type="EMBL" id="JAMKFB020000025">
    <property type="protein sequence ID" value="KAL0154883.1"/>
    <property type="molecule type" value="Genomic_DNA"/>
</dbReference>
<evidence type="ECO:0000313" key="1">
    <source>
        <dbReference type="EMBL" id="KAL0154883.1"/>
    </source>
</evidence>
<evidence type="ECO:0000313" key="2">
    <source>
        <dbReference type="Proteomes" id="UP001529510"/>
    </source>
</evidence>
<organism evidence="1 2">
    <name type="scientific">Cirrhinus mrigala</name>
    <name type="common">Mrigala</name>
    <dbReference type="NCBI Taxonomy" id="683832"/>
    <lineage>
        <taxon>Eukaryota</taxon>
        <taxon>Metazoa</taxon>
        <taxon>Chordata</taxon>
        <taxon>Craniata</taxon>
        <taxon>Vertebrata</taxon>
        <taxon>Euteleostomi</taxon>
        <taxon>Actinopterygii</taxon>
        <taxon>Neopterygii</taxon>
        <taxon>Teleostei</taxon>
        <taxon>Ostariophysi</taxon>
        <taxon>Cypriniformes</taxon>
        <taxon>Cyprinidae</taxon>
        <taxon>Labeoninae</taxon>
        <taxon>Labeonini</taxon>
        <taxon>Cirrhinus</taxon>
    </lineage>
</organism>
<dbReference type="Proteomes" id="UP001529510">
    <property type="component" value="Unassembled WGS sequence"/>
</dbReference>
<feature type="non-terminal residue" evidence="1">
    <location>
        <position position="68"/>
    </location>
</feature>
<gene>
    <name evidence="1" type="ORF">M9458_049146</name>
</gene>